<dbReference type="Pfam" id="PF01022">
    <property type="entry name" value="HTH_5"/>
    <property type="match status" value="1"/>
</dbReference>
<name>A0ABW1IRW2_9BACL</name>
<keyword evidence="6" id="KW-1185">Reference proteome</keyword>
<dbReference type="PANTHER" id="PTHR33154">
    <property type="entry name" value="TRANSCRIPTIONAL REGULATOR, ARSR FAMILY"/>
    <property type="match status" value="1"/>
</dbReference>
<evidence type="ECO:0000256" key="1">
    <source>
        <dbReference type="ARBA" id="ARBA00023015"/>
    </source>
</evidence>
<evidence type="ECO:0000256" key="3">
    <source>
        <dbReference type="ARBA" id="ARBA00023163"/>
    </source>
</evidence>
<gene>
    <name evidence="5" type="ORF">ACFPXP_15740</name>
</gene>
<dbReference type="Gene3D" id="1.10.10.10">
    <property type="entry name" value="Winged helix-like DNA-binding domain superfamily/Winged helix DNA-binding domain"/>
    <property type="match status" value="1"/>
</dbReference>
<keyword evidence="3" id="KW-0804">Transcription</keyword>
<dbReference type="InterPro" id="IPR036390">
    <property type="entry name" value="WH_DNA-bd_sf"/>
</dbReference>
<comment type="caution">
    <text evidence="5">The sequence shown here is derived from an EMBL/GenBank/DDBJ whole genome shotgun (WGS) entry which is preliminary data.</text>
</comment>
<dbReference type="SUPFAM" id="SSF46785">
    <property type="entry name" value="Winged helix' DNA-binding domain"/>
    <property type="match status" value="1"/>
</dbReference>
<dbReference type="CDD" id="cd00090">
    <property type="entry name" value="HTH_ARSR"/>
    <property type="match status" value="1"/>
</dbReference>
<evidence type="ECO:0000313" key="5">
    <source>
        <dbReference type="EMBL" id="MFC5987858.1"/>
    </source>
</evidence>
<accession>A0ABW1IRW2</accession>
<evidence type="ECO:0000259" key="4">
    <source>
        <dbReference type="PROSITE" id="PS50987"/>
    </source>
</evidence>
<dbReference type="PANTHER" id="PTHR33154:SF18">
    <property type="entry name" value="ARSENICAL RESISTANCE OPERON REPRESSOR"/>
    <property type="match status" value="1"/>
</dbReference>
<dbReference type="PROSITE" id="PS50987">
    <property type="entry name" value="HTH_ARSR_2"/>
    <property type="match status" value="1"/>
</dbReference>
<keyword evidence="2" id="KW-0238">DNA-binding</keyword>
<dbReference type="SMART" id="SM00418">
    <property type="entry name" value="HTH_ARSR"/>
    <property type="match status" value="1"/>
</dbReference>
<feature type="domain" description="HTH arsR-type" evidence="4">
    <location>
        <begin position="1"/>
        <end position="96"/>
    </location>
</feature>
<dbReference type="PRINTS" id="PR00778">
    <property type="entry name" value="HTHARSR"/>
</dbReference>
<dbReference type="InterPro" id="IPR001845">
    <property type="entry name" value="HTH_ArsR_DNA-bd_dom"/>
</dbReference>
<dbReference type="EMBL" id="JBHSQV010000172">
    <property type="protein sequence ID" value="MFC5987858.1"/>
    <property type="molecule type" value="Genomic_DNA"/>
</dbReference>
<dbReference type="Proteomes" id="UP001596250">
    <property type="component" value="Unassembled WGS sequence"/>
</dbReference>
<proteinExistence type="predicted"/>
<protein>
    <submittedName>
        <fullName evidence="5">ArsR/SmtB family transcription factor</fullName>
    </submittedName>
</protein>
<organism evidence="5 6">
    <name type="scientific">Marinicrinis lubricantis</name>
    <dbReference type="NCBI Taxonomy" id="2086470"/>
    <lineage>
        <taxon>Bacteria</taxon>
        <taxon>Bacillati</taxon>
        <taxon>Bacillota</taxon>
        <taxon>Bacilli</taxon>
        <taxon>Bacillales</taxon>
        <taxon>Paenibacillaceae</taxon>
    </lineage>
</organism>
<dbReference type="RefSeq" id="WP_379895277.1">
    <property type="nucleotide sequence ID" value="NZ_CBCSCT010000029.1"/>
</dbReference>
<evidence type="ECO:0000256" key="2">
    <source>
        <dbReference type="ARBA" id="ARBA00023125"/>
    </source>
</evidence>
<dbReference type="InterPro" id="IPR011991">
    <property type="entry name" value="ArsR-like_HTH"/>
</dbReference>
<dbReference type="InterPro" id="IPR051081">
    <property type="entry name" value="HTH_MetalResp_TranReg"/>
</dbReference>
<sequence>MHEIEKTAEILKLLGDKNRLTIMKLLQEREMCVCEFVEILQTSQPNISQHMRKLKSGGLVKETKRGQWVYYSLTIEDQPFISAILNELPSQKERLREANCDEDECC</sequence>
<dbReference type="InterPro" id="IPR036388">
    <property type="entry name" value="WH-like_DNA-bd_sf"/>
</dbReference>
<keyword evidence="1" id="KW-0805">Transcription regulation</keyword>
<reference evidence="6" key="1">
    <citation type="journal article" date="2019" name="Int. J. Syst. Evol. Microbiol.">
        <title>The Global Catalogue of Microorganisms (GCM) 10K type strain sequencing project: providing services to taxonomists for standard genome sequencing and annotation.</title>
        <authorList>
            <consortium name="The Broad Institute Genomics Platform"/>
            <consortium name="The Broad Institute Genome Sequencing Center for Infectious Disease"/>
            <person name="Wu L."/>
            <person name="Ma J."/>
        </authorList>
    </citation>
    <scope>NUCLEOTIDE SEQUENCE [LARGE SCALE GENOMIC DNA]</scope>
    <source>
        <strain evidence="6">CCM 8749</strain>
    </source>
</reference>
<dbReference type="NCBIfam" id="NF033788">
    <property type="entry name" value="HTH_metalloreg"/>
    <property type="match status" value="1"/>
</dbReference>
<evidence type="ECO:0000313" key="6">
    <source>
        <dbReference type="Proteomes" id="UP001596250"/>
    </source>
</evidence>